<feature type="domain" description="Htaa" evidence="3">
    <location>
        <begin position="261"/>
        <end position="421"/>
    </location>
</feature>
<accession>A0ABU2MSH6</accession>
<proteinExistence type="predicted"/>
<feature type="compositionally biased region" description="Gly residues" evidence="1">
    <location>
        <begin position="435"/>
        <end position="449"/>
    </location>
</feature>
<evidence type="ECO:0000313" key="5">
    <source>
        <dbReference type="Proteomes" id="UP001183246"/>
    </source>
</evidence>
<keyword evidence="5" id="KW-1185">Reference proteome</keyword>
<gene>
    <name evidence="4" type="ORF">RM590_18470</name>
</gene>
<dbReference type="RefSeq" id="WP_311705714.1">
    <property type="nucleotide sequence ID" value="NZ_JAVREL010000010.1"/>
</dbReference>
<protein>
    <submittedName>
        <fullName evidence="4">HtaA domain-containing protein</fullName>
    </submittedName>
</protein>
<reference evidence="5" key="1">
    <citation type="submission" date="2023-07" db="EMBL/GenBank/DDBJ databases">
        <title>30 novel species of actinomycetes from the DSMZ collection.</title>
        <authorList>
            <person name="Nouioui I."/>
        </authorList>
    </citation>
    <scope>NUCLEOTIDE SEQUENCE [LARGE SCALE GENOMIC DNA]</scope>
    <source>
        <strain evidence="5">DSM 44938</strain>
    </source>
</reference>
<evidence type="ECO:0000256" key="2">
    <source>
        <dbReference type="SAM" id="SignalP"/>
    </source>
</evidence>
<dbReference type="InterPro" id="IPR007331">
    <property type="entry name" value="Htaa"/>
</dbReference>
<evidence type="ECO:0000256" key="1">
    <source>
        <dbReference type="SAM" id="MobiDB-lite"/>
    </source>
</evidence>
<evidence type="ECO:0000313" key="4">
    <source>
        <dbReference type="EMBL" id="MDT0344582.1"/>
    </source>
</evidence>
<feature type="domain" description="Htaa" evidence="3">
    <location>
        <begin position="48"/>
        <end position="208"/>
    </location>
</feature>
<dbReference type="EMBL" id="JAVREL010000010">
    <property type="protein sequence ID" value="MDT0344582.1"/>
    <property type="molecule type" value="Genomic_DNA"/>
</dbReference>
<feature type="compositionally biased region" description="Acidic residues" evidence="1">
    <location>
        <begin position="214"/>
        <end position="229"/>
    </location>
</feature>
<comment type="caution">
    <text evidence="4">The sequence shown here is derived from an EMBL/GenBank/DDBJ whole genome shotgun (WGS) entry which is preliminary data.</text>
</comment>
<dbReference type="InterPro" id="IPR006311">
    <property type="entry name" value="TAT_signal"/>
</dbReference>
<feature type="region of interest" description="Disordered" evidence="1">
    <location>
        <begin position="428"/>
        <end position="449"/>
    </location>
</feature>
<keyword evidence="2" id="KW-0732">Signal</keyword>
<evidence type="ECO:0000259" key="3">
    <source>
        <dbReference type="Pfam" id="PF04213"/>
    </source>
</evidence>
<feature type="compositionally biased region" description="Gly residues" evidence="1">
    <location>
        <begin position="233"/>
        <end position="246"/>
    </location>
</feature>
<feature type="signal peptide" evidence="2">
    <location>
        <begin position="1"/>
        <end position="36"/>
    </location>
</feature>
<dbReference type="Proteomes" id="UP001183246">
    <property type="component" value="Unassembled WGS sequence"/>
</dbReference>
<dbReference type="PROSITE" id="PS51318">
    <property type="entry name" value="TAT"/>
    <property type="match status" value="1"/>
</dbReference>
<name>A0ABU2MSH6_9ACTN</name>
<feature type="chain" id="PRO_5046983032" evidence="2">
    <location>
        <begin position="37"/>
        <end position="507"/>
    </location>
</feature>
<sequence length="507" mass="49783">MTSATRPRPIRRGALLLATATATVLSITSLAAPAFAEDTQAAPIGLVDGTLDWGVKESFRRYITGPIAGGSATTADGAETNQDGSYRFTGGTGTYDLTTHAVDTAFDGSVHFEGHHGALDLKLSELRVVTEGTSGSIVADVTVAGTTTEDVEFAALDLTGVAPGQGEGGAMVFAGIPATLTAGGAEAFEFNGSPMYAEGTALDPATLTVSPAPDDGEEPDPNPGDDEGDPNAPGGGGGDQGSGQDGGSDTDPDATAGTVHDGNLDWGVKESFRGYVTGPIANGSVELAAGATEITGGYRFPNGTGAYDTEAGTLATAFDGSVRFVGHEGTLDLAFSEFAVDITGSGAELVADVSSKDRETGEVTEYDGIAVAELDVPADALTPVNDVVTLDAVPATLTAEGAEAFAGFYESGEALDPVTVTVAVTEDADLPSGGDDTGGTGDAGGAAGTGGLGTQTGAGGGALAATGGGSDTAVLLAAAAALTATGAAAVTVATRRRRAAGADAMTA</sequence>
<organism evidence="4 5">
    <name type="scientific">Streptomyces litchfieldiae</name>
    <dbReference type="NCBI Taxonomy" id="3075543"/>
    <lineage>
        <taxon>Bacteria</taxon>
        <taxon>Bacillati</taxon>
        <taxon>Actinomycetota</taxon>
        <taxon>Actinomycetes</taxon>
        <taxon>Kitasatosporales</taxon>
        <taxon>Streptomycetaceae</taxon>
        <taxon>Streptomyces</taxon>
    </lineage>
</organism>
<feature type="region of interest" description="Disordered" evidence="1">
    <location>
        <begin position="205"/>
        <end position="263"/>
    </location>
</feature>
<dbReference type="Pfam" id="PF04213">
    <property type="entry name" value="HtaA"/>
    <property type="match status" value="2"/>
</dbReference>